<dbReference type="EMBL" id="MSZX01000009">
    <property type="protein sequence ID" value="OPA75350.1"/>
    <property type="molecule type" value="Genomic_DNA"/>
</dbReference>
<evidence type="ECO:0000313" key="2">
    <source>
        <dbReference type="EMBL" id="OPA75350.1"/>
    </source>
</evidence>
<organism evidence="2 3">
    <name type="scientific">Paenibacillus selenitireducens</name>
    <dbReference type="NCBI Taxonomy" id="1324314"/>
    <lineage>
        <taxon>Bacteria</taxon>
        <taxon>Bacillati</taxon>
        <taxon>Bacillota</taxon>
        <taxon>Bacilli</taxon>
        <taxon>Bacillales</taxon>
        <taxon>Paenibacillaceae</taxon>
        <taxon>Paenibacillus</taxon>
    </lineage>
</organism>
<accession>A0A1T2X682</accession>
<sequence>MFHFMSLIIPIAVFLPNLLFFVLPPRNVPIHVLNKSKFIYHAAEGMGRVGVMVLPIFTRMHLDKQHEWISFSGMVVFLLLYYSGWLRYFKRNRDYQLLFAPMFGIPVPLAISPILYFLCAAVILHSSILFLSSLILAVGHIPISLKTYHQIHHVDK</sequence>
<feature type="transmembrane region" description="Helical" evidence="1">
    <location>
        <begin position="122"/>
        <end position="143"/>
    </location>
</feature>
<evidence type="ECO:0000313" key="3">
    <source>
        <dbReference type="Proteomes" id="UP000190188"/>
    </source>
</evidence>
<gene>
    <name evidence="2" type="ORF">BVG16_22430</name>
</gene>
<dbReference type="STRING" id="1324314.BVG16_22430"/>
<keyword evidence="1" id="KW-0812">Transmembrane</keyword>
<proteinExistence type="predicted"/>
<evidence type="ECO:0008006" key="4">
    <source>
        <dbReference type="Google" id="ProtNLM"/>
    </source>
</evidence>
<dbReference type="Proteomes" id="UP000190188">
    <property type="component" value="Unassembled WGS sequence"/>
</dbReference>
<reference evidence="2 3" key="1">
    <citation type="submission" date="2017-01" db="EMBL/GenBank/DDBJ databases">
        <title>Genome analysis of Paenibacillus selenitrireducens ES3-24.</title>
        <authorList>
            <person name="Xu D."/>
            <person name="Yao R."/>
            <person name="Zheng S."/>
        </authorList>
    </citation>
    <scope>NUCLEOTIDE SEQUENCE [LARGE SCALE GENOMIC DNA]</scope>
    <source>
        <strain evidence="2 3">ES3-24</strain>
    </source>
</reference>
<feature type="transmembrane region" description="Helical" evidence="1">
    <location>
        <begin position="68"/>
        <end position="85"/>
    </location>
</feature>
<feature type="transmembrane region" description="Helical" evidence="1">
    <location>
        <begin position="6"/>
        <end position="24"/>
    </location>
</feature>
<dbReference type="OrthoDB" id="53505at2"/>
<evidence type="ECO:0000256" key="1">
    <source>
        <dbReference type="SAM" id="Phobius"/>
    </source>
</evidence>
<keyword evidence="1" id="KW-0472">Membrane</keyword>
<feature type="transmembrane region" description="Helical" evidence="1">
    <location>
        <begin position="97"/>
        <end position="116"/>
    </location>
</feature>
<feature type="transmembrane region" description="Helical" evidence="1">
    <location>
        <begin position="45"/>
        <end position="62"/>
    </location>
</feature>
<keyword evidence="1" id="KW-1133">Transmembrane helix</keyword>
<keyword evidence="3" id="KW-1185">Reference proteome</keyword>
<dbReference type="RefSeq" id="WP_078501423.1">
    <property type="nucleotide sequence ID" value="NZ_MSZX01000009.1"/>
</dbReference>
<name>A0A1T2X682_9BACL</name>
<protein>
    <recommendedName>
        <fullName evidence="4">Transporter</fullName>
    </recommendedName>
</protein>
<comment type="caution">
    <text evidence="2">The sequence shown here is derived from an EMBL/GenBank/DDBJ whole genome shotgun (WGS) entry which is preliminary data.</text>
</comment>
<dbReference type="AlphaFoldDB" id="A0A1T2X682"/>